<reference evidence="2 3" key="1">
    <citation type="submission" date="2009-04" db="EMBL/GenBank/DDBJ databases">
        <authorList>
            <person name="Sebastian Y."/>
            <person name="Madupu R."/>
            <person name="Durkin A.S."/>
            <person name="Torralba M."/>
            <person name="Methe B."/>
            <person name="Sutton G.G."/>
            <person name="Strausberg R.L."/>
            <person name="Nelson K.E."/>
        </authorList>
    </citation>
    <scope>NUCLEOTIDE SEQUENCE [LARGE SCALE GENOMIC DNA]</scope>
    <source>
        <strain evidence="3">ATCC 35406 / BCRC 14492 / JCM 8526 / NCTC 13058 / HG 370</strain>
    </source>
</reference>
<comment type="caution">
    <text evidence="2">The sequence shown here is derived from an EMBL/GenBank/DDBJ whole genome shotgun (WGS) entry which is preliminary data.</text>
</comment>
<dbReference type="Proteomes" id="UP000004295">
    <property type="component" value="Unassembled WGS sequence"/>
</dbReference>
<evidence type="ECO:0000256" key="1">
    <source>
        <dbReference type="SAM" id="MobiDB-lite"/>
    </source>
</evidence>
<keyword evidence="3" id="KW-1185">Reference proteome</keyword>
<accession>C3J8E9</accession>
<proteinExistence type="predicted"/>
<gene>
    <name evidence="2" type="ORF">POREN0001_1394</name>
</gene>
<evidence type="ECO:0000313" key="2">
    <source>
        <dbReference type="EMBL" id="EEN83605.1"/>
    </source>
</evidence>
<evidence type="ECO:0000313" key="3">
    <source>
        <dbReference type="Proteomes" id="UP000004295"/>
    </source>
</evidence>
<organism evidence="2 3">
    <name type="scientific">Porphyromonas endodontalis (strain ATCC 35406 / DSM 24491 / JCM 8526 / CCUG 16442 / BCRC 14492 / NCTC 13058 / HG 370)</name>
    <name type="common">Bacteroides endodontalis</name>
    <dbReference type="NCBI Taxonomy" id="553175"/>
    <lineage>
        <taxon>Bacteria</taxon>
        <taxon>Pseudomonadati</taxon>
        <taxon>Bacteroidota</taxon>
        <taxon>Bacteroidia</taxon>
        <taxon>Bacteroidales</taxon>
        <taxon>Porphyromonadaceae</taxon>
        <taxon>Porphyromonas</taxon>
    </lineage>
</organism>
<sequence length="97" mass="10521">MCREEGGGLNAPLEEEEREAFRRIGLHKRGESLSARLVVEKIDPEPNLCGAHPTKGKKVRGLPNTLSRPVTKGNKTKPTLAHATSAMSSTCLILSVF</sequence>
<dbReference type="STRING" id="553175.POREN0001_1394"/>
<protein>
    <submittedName>
        <fullName evidence="2">Uncharacterized protein</fullName>
    </submittedName>
</protein>
<name>C3J8E9_POREA</name>
<feature type="region of interest" description="Disordered" evidence="1">
    <location>
        <begin position="48"/>
        <end position="81"/>
    </location>
</feature>
<dbReference type="AlphaFoldDB" id="C3J8E9"/>
<dbReference type="EMBL" id="ACNN01000005">
    <property type="protein sequence ID" value="EEN83605.1"/>
    <property type="molecule type" value="Genomic_DNA"/>
</dbReference>